<evidence type="ECO:0000256" key="2">
    <source>
        <dbReference type="ARBA" id="ARBA00012405"/>
    </source>
</evidence>
<dbReference type="EMBL" id="RIBY02000902">
    <property type="protein sequence ID" value="KAH9835519.1"/>
    <property type="molecule type" value="Genomic_DNA"/>
</dbReference>
<comment type="subcellular location">
    <subcellularLocation>
        <location evidence="1">Membrane</location>
        <topology evidence="1">Single-pass membrane protein</topology>
    </subcellularLocation>
</comment>
<dbReference type="InterPro" id="IPR036318">
    <property type="entry name" value="FAD-bd_PCMH-like_sf"/>
</dbReference>
<dbReference type="OrthoDB" id="415825at2759"/>
<dbReference type="PANTHER" id="PTHR10801:SF10">
    <property type="entry name" value="FAD BINDING DOMAIN PROTEIN (AFU_ORTHOLOGUE AFUA_6G14300)"/>
    <property type="match status" value="1"/>
</dbReference>
<proteinExistence type="predicted"/>
<keyword evidence="3" id="KW-0812">Transmembrane</keyword>
<dbReference type="GO" id="GO:0050614">
    <property type="term" value="F:Delta24-sterol reductase activity"/>
    <property type="evidence" value="ECO:0007669"/>
    <property type="project" value="UniProtKB-EC"/>
</dbReference>
<keyword evidence="8" id="KW-1185">Reference proteome</keyword>
<organism evidence="7 8">
    <name type="scientific">Teratosphaeria destructans</name>
    <dbReference type="NCBI Taxonomy" id="418781"/>
    <lineage>
        <taxon>Eukaryota</taxon>
        <taxon>Fungi</taxon>
        <taxon>Dikarya</taxon>
        <taxon>Ascomycota</taxon>
        <taxon>Pezizomycotina</taxon>
        <taxon>Dothideomycetes</taxon>
        <taxon>Dothideomycetidae</taxon>
        <taxon>Mycosphaerellales</taxon>
        <taxon>Teratosphaeriaceae</taxon>
        <taxon>Teratosphaeria</taxon>
    </lineage>
</organism>
<feature type="domain" description="FAD-binding PCMH-type" evidence="6">
    <location>
        <begin position="1"/>
        <end position="170"/>
    </location>
</feature>
<dbReference type="Pfam" id="PF01565">
    <property type="entry name" value="FAD_binding_4"/>
    <property type="match status" value="1"/>
</dbReference>
<dbReference type="Gene3D" id="3.30.465.10">
    <property type="match status" value="1"/>
</dbReference>
<dbReference type="GO" id="GO:0016020">
    <property type="term" value="C:membrane"/>
    <property type="evidence" value="ECO:0007669"/>
    <property type="project" value="UniProtKB-SubCell"/>
</dbReference>
<evidence type="ECO:0000256" key="1">
    <source>
        <dbReference type="ARBA" id="ARBA00004167"/>
    </source>
</evidence>
<evidence type="ECO:0000313" key="8">
    <source>
        <dbReference type="Proteomes" id="UP001138500"/>
    </source>
</evidence>
<dbReference type="EC" id="1.3.1.72" evidence="2"/>
<dbReference type="InterPro" id="IPR016169">
    <property type="entry name" value="FAD-bd_PCMH_sub2"/>
</dbReference>
<sequence>MDRHQAEVAKIAASVKSFHDRGESFRIFHGSTNSTRRSALGRDPKQVVDTSQLNHVLSVDPETQTALVEPNVPMDRLVEATLDYGLVPPVVMEFPGITAGGGYSGTSGESSSFRHGFFDRTLKSVEMVLANGESVVTCSETQHPDLFRGAAGSLGTFGVVTMLEIQLKPAKKYVEATYHPTSSTAEAVAKIRDLADPANEEVDYVDGILYSHTQGALITGRLVDTPTSPNTPLQRFSGPSDPWFYLHVREKISSHSDPAQPYCEVIPLPEYLFRYDRGGFWVGKAAFTYFRGLVPFNNFTRWFLDDFLHTRMLYKALHGSGHTERMFVQDLALPYRTADDFIRYSDQRLGIWPLWLCPLQPSQMPTMHPHDTSRRQDVVEKNASGPEQMLNIGLWGLGPPRREDFIHANRDIEAKLKELNGMRWLYAQTYHSREEFWTDFDKDWYDNLRKKFGAEGVLPSVYEKVKAEAGKASVTPRWGERMKSTWPIPGFTGLRQAIRSRDYVGARASTWKGWVPRE</sequence>
<evidence type="ECO:0000313" key="7">
    <source>
        <dbReference type="EMBL" id="KAH9835519.1"/>
    </source>
</evidence>
<dbReference type="GO" id="GO:0071949">
    <property type="term" value="F:FAD binding"/>
    <property type="evidence" value="ECO:0007669"/>
    <property type="project" value="InterPro"/>
</dbReference>
<reference evidence="7 8" key="1">
    <citation type="journal article" date="2018" name="IMA Fungus">
        <title>IMA Genome-F 10: Nine draft genome sequences of Claviceps purpurea s.lat., including C. arundinis, C. humidiphila, and C. cf. spartinae, pseudomolecules for the pitch canker pathogen Fusarium circinatum, draft genome of Davidsoniella eucalypti, Grosmannia galeiformis, Quambalaria eucalypti, and Teratosphaeria destructans.</title>
        <authorList>
            <person name="Wingfield B.D."/>
            <person name="Liu M."/>
            <person name="Nguyen H.D."/>
            <person name="Lane F.A."/>
            <person name="Morgan S.W."/>
            <person name="De Vos L."/>
            <person name="Wilken P.M."/>
            <person name="Duong T.A."/>
            <person name="Aylward J."/>
            <person name="Coetzee M.P."/>
            <person name="Dadej K."/>
            <person name="De Beer Z.W."/>
            <person name="Findlay W."/>
            <person name="Havenga M."/>
            <person name="Kolarik M."/>
            <person name="Menzies J.G."/>
            <person name="Naidoo K."/>
            <person name="Pochopski O."/>
            <person name="Shoukouhi P."/>
            <person name="Santana Q.C."/>
            <person name="Seifert K.A."/>
            <person name="Soal N."/>
            <person name="Steenkamp E.T."/>
            <person name="Tatham C.T."/>
            <person name="van der Nest M.A."/>
            <person name="Wingfield M.J."/>
        </authorList>
    </citation>
    <scope>NUCLEOTIDE SEQUENCE [LARGE SCALE GENOMIC DNA]</scope>
    <source>
        <strain evidence="7">CMW44962</strain>
    </source>
</reference>
<dbReference type="FunFam" id="3.30.465.10:FF:000031">
    <property type="entry name" value="FAD binding domain protein"/>
    <property type="match status" value="1"/>
</dbReference>
<keyword evidence="4" id="KW-1133">Transmembrane helix</keyword>
<dbReference type="SUPFAM" id="SSF56176">
    <property type="entry name" value="FAD-binding/transporter-associated domain-like"/>
    <property type="match status" value="1"/>
</dbReference>
<dbReference type="PANTHER" id="PTHR10801">
    <property type="entry name" value="24-DEHYDROCHOLESTEROL REDUCTASE"/>
    <property type="match status" value="1"/>
</dbReference>
<gene>
    <name evidence="7" type="ORF">Tdes44962_MAKER08511</name>
</gene>
<dbReference type="GO" id="GO:0000246">
    <property type="term" value="F:Delta24(24-1) sterol reductase activity"/>
    <property type="evidence" value="ECO:0007669"/>
    <property type="project" value="TreeGrafter"/>
</dbReference>
<dbReference type="InterPro" id="IPR006094">
    <property type="entry name" value="Oxid_FAD_bind_N"/>
</dbReference>
<dbReference type="PROSITE" id="PS51387">
    <property type="entry name" value="FAD_PCMH"/>
    <property type="match status" value="1"/>
</dbReference>
<evidence type="ECO:0000256" key="4">
    <source>
        <dbReference type="ARBA" id="ARBA00022989"/>
    </source>
</evidence>
<evidence type="ECO:0000256" key="5">
    <source>
        <dbReference type="ARBA" id="ARBA00023136"/>
    </source>
</evidence>
<dbReference type="Proteomes" id="UP001138500">
    <property type="component" value="Unassembled WGS sequence"/>
</dbReference>
<evidence type="ECO:0000256" key="3">
    <source>
        <dbReference type="ARBA" id="ARBA00022692"/>
    </source>
</evidence>
<comment type="caution">
    <text evidence="7">The sequence shown here is derived from an EMBL/GenBank/DDBJ whole genome shotgun (WGS) entry which is preliminary data.</text>
</comment>
<reference evidence="7 8" key="2">
    <citation type="journal article" date="2021" name="Curr. Genet.">
        <title>Genetic response to nitrogen starvation in the aggressive Eucalyptus foliar pathogen Teratosphaeria destructans.</title>
        <authorList>
            <person name="Havenga M."/>
            <person name="Wingfield B.D."/>
            <person name="Wingfield M.J."/>
            <person name="Dreyer L.L."/>
            <person name="Roets F."/>
            <person name="Aylward J."/>
        </authorList>
    </citation>
    <scope>NUCLEOTIDE SEQUENCE [LARGE SCALE GENOMIC DNA]</scope>
    <source>
        <strain evidence="7">CMW44962</strain>
    </source>
</reference>
<dbReference type="GO" id="GO:0005737">
    <property type="term" value="C:cytoplasm"/>
    <property type="evidence" value="ECO:0007669"/>
    <property type="project" value="TreeGrafter"/>
</dbReference>
<evidence type="ECO:0000259" key="6">
    <source>
        <dbReference type="PROSITE" id="PS51387"/>
    </source>
</evidence>
<protein>
    <recommendedName>
        <fullName evidence="2">Delta(24)-sterol reductase</fullName>
        <ecNumber evidence="2">1.3.1.72</ecNumber>
    </recommendedName>
</protein>
<keyword evidence="5" id="KW-0472">Membrane</keyword>
<dbReference type="AlphaFoldDB" id="A0A9W7W4T8"/>
<dbReference type="InterPro" id="IPR040165">
    <property type="entry name" value="Diminuto-like"/>
</dbReference>
<accession>A0A9W7W4T8</accession>
<name>A0A9W7W4T8_9PEZI</name>
<dbReference type="GO" id="GO:0008202">
    <property type="term" value="P:steroid metabolic process"/>
    <property type="evidence" value="ECO:0007669"/>
    <property type="project" value="TreeGrafter"/>
</dbReference>
<dbReference type="InterPro" id="IPR016166">
    <property type="entry name" value="FAD-bd_PCMH"/>
</dbReference>